<comment type="pathway">
    <text evidence="1">Protein modification; protein ubiquitination.</text>
</comment>
<dbReference type="UniPathway" id="UPA00143"/>
<evidence type="ECO:0000313" key="9">
    <source>
        <dbReference type="EMBL" id="ADO67314.1"/>
    </source>
</evidence>
<proteinExistence type="predicted"/>
<evidence type="ECO:0000259" key="8">
    <source>
        <dbReference type="PROSITE" id="PS50127"/>
    </source>
</evidence>
<keyword evidence="4" id="KW-0833">Ubl conjugation pathway</keyword>
<name>E3T551_CROVB</name>
<organismHost>
    <name type="scientific">Cafeteria roenbergensis</name>
    <name type="common">Marine flagellate</name>
    <dbReference type="NCBI Taxonomy" id="33653"/>
</organismHost>
<evidence type="ECO:0000256" key="3">
    <source>
        <dbReference type="ARBA" id="ARBA00022679"/>
    </source>
</evidence>
<dbReference type="InterPro" id="IPR050113">
    <property type="entry name" value="Ub_conjugating_enzyme"/>
</dbReference>
<dbReference type="GeneID" id="9887683"/>
<evidence type="ECO:0000256" key="1">
    <source>
        <dbReference type="ARBA" id="ARBA00004906"/>
    </source>
</evidence>
<organism evidence="9 10">
    <name type="scientific">Cafeteria roenbergensis virus (strain BV-PW1)</name>
    <name type="common">CroV</name>
    <dbReference type="NCBI Taxonomy" id="693272"/>
    <lineage>
        <taxon>Viruses</taxon>
        <taxon>Varidnaviria</taxon>
        <taxon>Bamfordvirae</taxon>
        <taxon>Nucleocytoviricota</taxon>
        <taxon>Megaviricetes</taxon>
        <taxon>Imitervirales</taxon>
        <taxon>Mimiviridae</taxon>
        <taxon>Aliimimivirinae</taxon>
        <taxon>Rheavirus</taxon>
        <taxon>Rheavirus sinusmexicani</taxon>
    </lineage>
</organism>
<evidence type="ECO:0000256" key="6">
    <source>
        <dbReference type="ARBA" id="ARBA00031729"/>
    </source>
</evidence>
<dbReference type="KEGG" id="vg:9887683"/>
<accession>E3T551</accession>
<dbReference type="Proteomes" id="UP000029781">
    <property type="component" value="Segment"/>
</dbReference>
<evidence type="ECO:0000256" key="2">
    <source>
        <dbReference type="ARBA" id="ARBA00012486"/>
    </source>
</evidence>
<protein>
    <recommendedName>
        <fullName evidence="2">E2 ubiquitin-conjugating enzyme</fullName>
        <ecNumber evidence="2">2.3.2.23</ecNumber>
    </recommendedName>
    <alternativeName>
        <fullName evidence="6">Ubiquitin carrier protein</fullName>
    </alternativeName>
    <alternativeName>
        <fullName evidence="5">Ubiquitin-protein ligase</fullName>
    </alternativeName>
</protein>
<dbReference type="EMBL" id="GU244497">
    <property type="protein sequence ID" value="ADO67314.1"/>
    <property type="molecule type" value="Genomic_DNA"/>
</dbReference>
<evidence type="ECO:0000313" key="10">
    <source>
        <dbReference type="Proteomes" id="UP000029781"/>
    </source>
</evidence>
<feature type="active site" description="Glycyl thioester intermediate" evidence="7">
    <location>
        <position position="89"/>
    </location>
</feature>
<dbReference type="InterPro" id="IPR016135">
    <property type="entry name" value="UBQ-conjugating_enzyme/RWD"/>
</dbReference>
<dbReference type="SUPFAM" id="SSF54495">
    <property type="entry name" value="UBC-like"/>
    <property type="match status" value="1"/>
</dbReference>
<dbReference type="OrthoDB" id="17755at10239"/>
<keyword evidence="10" id="KW-1185">Reference proteome</keyword>
<dbReference type="RefSeq" id="YP_003969913.1">
    <property type="nucleotide sequence ID" value="NC_014637.1"/>
</dbReference>
<reference evidence="9 10" key="1">
    <citation type="journal article" date="2010" name="Proc. Natl. Acad. Sci. U.S.A.">
        <title>Giant virus with a remarkable complement of genes infects marine zooplankton.</title>
        <authorList>
            <person name="Fischer M.G."/>
            <person name="Allen M.J."/>
            <person name="Wilson W.H."/>
            <person name="Suttle C.A."/>
        </authorList>
    </citation>
    <scope>NUCLEOTIDE SEQUENCE [LARGE SCALE GENOMIC DNA]</scope>
    <source>
        <strain evidence="9 10">BV-PW1</strain>
    </source>
</reference>
<dbReference type="Pfam" id="PF00179">
    <property type="entry name" value="UQ_con"/>
    <property type="match status" value="1"/>
</dbReference>
<evidence type="ECO:0000256" key="4">
    <source>
        <dbReference type="ARBA" id="ARBA00022786"/>
    </source>
</evidence>
<dbReference type="PROSITE" id="PS50127">
    <property type="entry name" value="UBC_2"/>
    <property type="match status" value="1"/>
</dbReference>
<dbReference type="GO" id="GO:0061631">
    <property type="term" value="F:ubiquitin conjugating enzyme activity"/>
    <property type="evidence" value="ECO:0007669"/>
    <property type="project" value="UniProtKB-EC"/>
</dbReference>
<dbReference type="InterPro" id="IPR000608">
    <property type="entry name" value="UBC"/>
</dbReference>
<evidence type="ECO:0000256" key="5">
    <source>
        <dbReference type="ARBA" id="ARBA00030012"/>
    </source>
</evidence>
<gene>
    <name evidence="9" type="ORF">crov281</name>
</gene>
<dbReference type="Gene3D" id="3.10.110.10">
    <property type="entry name" value="Ubiquitin Conjugating Enzyme"/>
    <property type="match status" value="1"/>
</dbReference>
<evidence type="ECO:0000256" key="7">
    <source>
        <dbReference type="PROSITE-ProRule" id="PRU10133"/>
    </source>
</evidence>
<dbReference type="InterPro" id="IPR023313">
    <property type="entry name" value="UBQ-conjugating_AS"/>
</dbReference>
<dbReference type="SMART" id="SM00212">
    <property type="entry name" value="UBCc"/>
    <property type="match status" value="1"/>
</dbReference>
<feature type="domain" description="UBC core" evidence="8">
    <location>
        <begin position="3"/>
        <end position="150"/>
    </location>
</feature>
<dbReference type="PROSITE" id="PS00183">
    <property type="entry name" value="UBC_1"/>
    <property type="match status" value="1"/>
</dbReference>
<dbReference type="EC" id="2.3.2.23" evidence="2"/>
<sequence>MSFVTRRITKEIEKLNKGEALPYGITVYPHPDNILVWDATIMGGKDTPHEGLTYKLLIRIGDEYPTKSPHVKFISKIFHPNVYRDGQICLDTLQGNWTPTLKIVSVLISVQSLLDDPNPDSPANVDAAILYREKDKTNYRKKIVEVYNTN</sequence>
<keyword evidence="3" id="KW-0808">Transferase</keyword>
<dbReference type="GO" id="GO:0016567">
    <property type="term" value="P:protein ubiquitination"/>
    <property type="evidence" value="ECO:0007669"/>
    <property type="project" value="UniProtKB-UniPathway"/>
</dbReference>
<dbReference type="PANTHER" id="PTHR24067">
    <property type="entry name" value="UBIQUITIN-CONJUGATING ENZYME E2"/>
    <property type="match status" value="1"/>
</dbReference>